<dbReference type="CDD" id="cd07377">
    <property type="entry name" value="WHTH_GntR"/>
    <property type="match status" value="2"/>
</dbReference>
<dbReference type="RefSeq" id="WP_330405333.1">
    <property type="nucleotide sequence ID" value="NZ_BAAACK010000011.1"/>
</dbReference>
<dbReference type="GO" id="GO:0003700">
    <property type="term" value="F:DNA-binding transcription factor activity"/>
    <property type="evidence" value="ECO:0007669"/>
    <property type="project" value="InterPro"/>
</dbReference>
<protein>
    <submittedName>
        <fullName evidence="5">DNA-binding GntR family transcriptional regulator</fullName>
    </submittedName>
</protein>
<evidence type="ECO:0000313" key="6">
    <source>
        <dbReference type="Proteomes" id="UP000245845"/>
    </source>
</evidence>
<dbReference type="PANTHER" id="PTHR44846">
    <property type="entry name" value="MANNOSYL-D-GLYCERATE TRANSPORT/METABOLISM SYSTEM REPRESSOR MNGR-RELATED"/>
    <property type="match status" value="1"/>
</dbReference>
<feature type="domain" description="HTH gntR-type" evidence="4">
    <location>
        <begin position="245"/>
        <end position="313"/>
    </location>
</feature>
<sequence length="488" mass="56060">MNYDSMKYERVFQILKNKIECGLLPAGSSLPSRQVLSREFQTSEKTIRHALAKLEEEGLIQTQQRKRPVVSRGHAHEHQVTKLAMKKIDTTITNDLLQTGVLLCYPVIKNGIALCEQEDLKIPRRILENLDVENGEEFWVQTKRFLRFFIARNENNLSLSTVDSLGLEDLKPMKDTAEIRSRLYEQLDAFLQIIERGDPSESAYFDDLSELYGLTYAKQPAFRVPADSAVIFGREDLEKPLAGAELRYSAVYMDLLSLIAMGRYLPGDKLPSHLELQKIYNVSVDTTSKAIQLMQEWGIVKTVRGNGIYVEMDLAELRKIQIPADLIAYHVRRYLDSLELLVLTIEGAAACAVPNIRQEEITKVKEKMDQLWNEEYLYERTPAILLDFITEHLRINAFQAIYKLLQRNFRIGRSIPALLDTNKTPVNTRIHEQCVEALDTLSEGRQEVFPGKAYLLFEDIRSLVIQECKRLGYYEAAMEVYDGSSLWK</sequence>
<dbReference type="PANTHER" id="PTHR44846:SF17">
    <property type="entry name" value="GNTR-FAMILY TRANSCRIPTIONAL REGULATOR"/>
    <property type="match status" value="1"/>
</dbReference>
<dbReference type="Gene3D" id="1.10.10.10">
    <property type="entry name" value="Winged helix-like DNA-binding domain superfamily/Winged helix DNA-binding domain"/>
    <property type="match status" value="2"/>
</dbReference>
<dbReference type="GO" id="GO:0045892">
    <property type="term" value="P:negative regulation of DNA-templated transcription"/>
    <property type="evidence" value="ECO:0007669"/>
    <property type="project" value="TreeGrafter"/>
</dbReference>
<dbReference type="EMBL" id="QGDL01000007">
    <property type="protein sequence ID" value="PWJ28989.1"/>
    <property type="molecule type" value="Genomic_DNA"/>
</dbReference>
<evidence type="ECO:0000256" key="2">
    <source>
        <dbReference type="ARBA" id="ARBA00023125"/>
    </source>
</evidence>
<dbReference type="SMART" id="SM00345">
    <property type="entry name" value="HTH_GNTR"/>
    <property type="match status" value="2"/>
</dbReference>
<dbReference type="GO" id="GO:0003677">
    <property type="term" value="F:DNA binding"/>
    <property type="evidence" value="ECO:0007669"/>
    <property type="project" value="UniProtKB-KW"/>
</dbReference>
<dbReference type="Pfam" id="PF00392">
    <property type="entry name" value="GntR"/>
    <property type="match status" value="2"/>
</dbReference>
<dbReference type="InterPro" id="IPR036388">
    <property type="entry name" value="WH-like_DNA-bd_sf"/>
</dbReference>
<keyword evidence="1" id="KW-0805">Transcription regulation</keyword>
<proteinExistence type="predicted"/>
<evidence type="ECO:0000259" key="4">
    <source>
        <dbReference type="PROSITE" id="PS50949"/>
    </source>
</evidence>
<dbReference type="Proteomes" id="UP000245845">
    <property type="component" value="Unassembled WGS sequence"/>
</dbReference>
<reference evidence="5 6" key="1">
    <citation type="submission" date="2018-05" db="EMBL/GenBank/DDBJ databases">
        <title>The Hungate 1000. A catalogue of reference genomes from the rumen microbiome.</title>
        <authorList>
            <person name="Kelly W."/>
        </authorList>
    </citation>
    <scope>NUCLEOTIDE SEQUENCE [LARGE SCALE GENOMIC DNA]</scope>
    <source>
        <strain evidence="5 6">NLAE-zl-C242</strain>
    </source>
</reference>
<dbReference type="InterPro" id="IPR000524">
    <property type="entry name" value="Tscrpt_reg_HTH_GntR"/>
</dbReference>
<organism evidence="5 6">
    <name type="scientific">Faecalicatena orotica</name>
    <dbReference type="NCBI Taxonomy" id="1544"/>
    <lineage>
        <taxon>Bacteria</taxon>
        <taxon>Bacillati</taxon>
        <taxon>Bacillota</taxon>
        <taxon>Clostridia</taxon>
        <taxon>Lachnospirales</taxon>
        <taxon>Lachnospiraceae</taxon>
        <taxon>Faecalicatena</taxon>
    </lineage>
</organism>
<dbReference type="InterPro" id="IPR050679">
    <property type="entry name" value="Bact_HTH_transcr_reg"/>
</dbReference>
<feature type="domain" description="HTH gntR-type" evidence="4">
    <location>
        <begin position="5"/>
        <end position="73"/>
    </location>
</feature>
<comment type="caution">
    <text evidence="5">The sequence shown here is derived from an EMBL/GenBank/DDBJ whole genome shotgun (WGS) entry which is preliminary data.</text>
</comment>
<evidence type="ECO:0000256" key="1">
    <source>
        <dbReference type="ARBA" id="ARBA00023015"/>
    </source>
</evidence>
<gene>
    <name evidence="5" type="ORF">A8806_107137</name>
</gene>
<keyword evidence="3" id="KW-0804">Transcription</keyword>
<accession>A0A2Y9BF80</accession>
<evidence type="ECO:0000256" key="3">
    <source>
        <dbReference type="ARBA" id="ARBA00023163"/>
    </source>
</evidence>
<evidence type="ECO:0000313" key="5">
    <source>
        <dbReference type="EMBL" id="PWJ28989.1"/>
    </source>
</evidence>
<keyword evidence="6" id="KW-1185">Reference proteome</keyword>
<dbReference type="InterPro" id="IPR036390">
    <property type="entry name" value="WH_DNA-bd_sf"/>
</dbReference>
<dbReference type="PRINTS" id="PR00035">
    <property type="entry name" value="HTHGNTR"/>
</dbReference>
<name>A0A2Y9BF80_9FIRM</name>
<dbReference type="SUPFAM" id="SSF46785">
    <property type="entry name" value="Winged helix' DNA-binding domain"/>
    <property type="match status" value="2"/>
</dbReference>
<keyword evidence="2 5" id="KW-0238">DNA-binding</keyword>
<dbReference type="AlphaFoldDB" id="A0A2Y9BF80"/>
<dbReference type="PROSITE" id="PS50949">
    <property type="entry name" value="HTH_GNTR"/>
    <property type="match status" value="2"/>
</dbReference>